<dbReference type="SUPFAM" id="SSF103473">
    <property type="entry name" value="MFS general substrate transporter"/>
    <property type="match status" value="1"/>
</dbReference>
<evidence type="ECO:0000256" key="7">
    <source>
        <dbReference type="SAM" id="Phobius"/>
    </source>
</evidence>
<feature type="transmembrane region" description="Helical" evidence="7">
    <location>
        <begin position="370"/>
        <end position="391"/>
    </location>
</feature>
<keyword evidence="5 7" id="KW-1133">Transmembrane helix</keyword>
<organism evidence="9 10">
    <name type="scientific">Catenuloplanes atrovinosus</name>
    <dbReference type="NCBI Taxonomy" id="137266"/>
    <lineage>
        <taxon>Bacteria</taxon>
        <taxon>Bacillati</taxon>
        <taxon>Actinomycetota</taxon>
        <taxon>Actinomycetes</taxon>
        <taxon>Micromonosporales</taxon>
        <taxon>Micromonosporaceae</taxon>
        <taxon>Catenuloplanes</taxon>
    </lineage>
</organism>
<feature type="transmembrane region" description="Helical" evidence="7">
    <location>
        <begin position="216"/>
        <end position="238"/>
    </location>
</feature>
<dbReference type="RefSeq" id="WP_310365368.1">
    <property type="nucleotide sequence ID" value="NZ_JAVDYB010000001.1"/>
</dbReference>
<keyword evidence="4 7" id="KW-0812">Transmembrane</keyword>
<dbReference type="CDD" id="cd06173">
    <property type="entry name" value="MFS_MefA_like"/>
    <property type="match status" value="1"/>
</dbReference>
<accession>A0AAE3YMN9</accession>
<dbReference type="InterPro" id="IPR020846">
    <property type="entry name" value="MFS_dom"/>
</dbReference>
<keyword evidence="3" id="KW-1003">Cell membrane</keyword>
<evidence type="ECO:0000256" key="3">
    <source>
        <dbReference type="ARBA" id="ARBA00022475"/>
    </source>
</evidence>
<comment type="caution">
    <text evidence="9">The sequence shown here is derived from an EMBL/GenBank/DDBJ whole genome shotgun (WGS) entry which is preliminary data.</text>
</comment>
<evidence type="ECO:0000256" key="1">
    <source>
        <dbReference type="ARBA" id="ARBA00004651"/>
    </source>
</evidence>
<protein>
    <submittedName>
        <fullName evidence="9">MFS family arabinose efflux permease</fullName>
    </submittedName>
</protein>
<gene>
    <name evidence="9" type="ORF">J2S41_001761</name>
</gene>
<dbReference type="PANTHER" id="PTHR23513:SF6">
    <property type="entry name" value="MAJOR FACILITATOR SUPERFAMILY ASSOCIATED DOMAIN-CONTAINING PROTEIN"/>
    <property type="match status" value="1"/>
</dbReference>
<feature type="transmembrane region" description="Helical" evidence="7">
    <location>
        <begin position="342"/>
        <end position="364"/>
    </location>
</feature>
<dbReference type="PANTHER" id="PTHR23513">
    <property type="entry name" value="INTEGRAL MEMBRANE EFFLUX PROTEIN-RELATED"/>
    <property type="match status" value="1"/>
</dbReference>
<dbReference type="InterPro" id="IPR010290">
    <property type="entry name" value="TM_effector"/>
</dbReference>
<evidence type="ECO:0000256" key="2">
    <source>
        <dbReference type="ARBA" id="ARBA00022448"/>
    </source>
</evidence>
<proteinExistence type="predicted"/>
<feature type="transmembrane region" description="Helical" evidence="7">
    <location>
        <begin position="278"/>
        <end position="300"/>
    </location>
</feature>
<evidence type="ECO:0000313" key="10">
    <source>
        <dbReference type="Proteomes" id="UP001183643"/>
    </source>
</evidence>
<comment type="subcellular location">
    <subcellularLocation>
        <location evidence="1">Cell membrane</location>
        <topology evidence="1">Multi-pass membrane protein</topology>
    </subcellularLocation>
</comment>
<dbReference type="GO" id="GO:0022857">
    <property type="term" value="F:transmembrane transporter activity"/>
    <property type="evidence" value="ECO:0007669"/>
    <property type="project" value="InterPro"/>
</dbReference>
<feature type="transmembrane region" description="Helical" evidence="7">
    <location>
        <begin position="306"/>
        <end position="330"/>
    </location>
</feature>
<dbReference type="EMBL" id="JAVDYB010000001">
    <property type="protein sequence ID" value="MDR7274983.1"/>
    <property type="molecule type" value="Genomic_DNA"/>
</dbReference>
<dbReference type="InterPro" id="IPR036259">
    <property type="entry name" value="MFS_trans_sf"/>
</dbReference>
<keyword evidence="10" id="KW-1185">Reference proteome</keyword>
<evidence type="ECO:0000256" key="4">
    <source>
        <dbReference type="ARBA" id="ARBA00022692"/>
    </source>
</evidence>
<feature type="transmembrane region" description="Helical" evidence="7">
    <location>
        <begin position="26"/>
        <end position="47"/>
    </location>
</feature>
<feature type="transmembrane region" description="Helical" evidence="7">
    <location>
        <begin position="68"/>
        <end position="87"/>
    </location>
</feature>
<name>A0AAE3YMN9_9ACTN</name>
<feature type="transmembrane region" description="Helical" evidence="7">
    <location>
        <begin position="250"/>
        <end position="271"/>
    </location>
</feature>
<dbReference type="Proteomes" id="UP001183643">
    <property type="component" value="Unassembled WGS sequence"/>
</dbReference>
<keyword evidence="2" id="KW-0813">Transport</keyword>
<reference evidence="9" key="1">
    <citation type="submission" date="2023-07" db="EMBL/GenBank/DDBJ databases">
        <title>Sequencing the genomes of 1000 actinobacteria strains.</title>
        <authorList>
            <person name="Klenk H.-P."/>
        </authorList>
    </citation>
    <scope>NUCLEOTIDE SEQUENCE</scope>
    <source>
        <strain evidence="9">DSM 44707</strain>
    </source>
</reference>
<evidence type="ECO:0000256" key="6">
    <source>
        <dbReference type="ARBA" id="ARBA00023136"/>
    </source>
</evidence>
<keyword evidence="6 7" id="KW-0472">Membrane</keyword>
<sequence>MPLFALLGAGFISLTGDWILRTGLAWQVYALTGSTLAAAGTVLASLIPQTLLGPPAGVRADRGNRRHTMIAVNLLLALCLIPLLAVTSADRVWIIWPVVAAQSCLVPFFVAAESALLPSLAGAHGLVRANALNAQVRDVARLTGAGIGGAVAAAGGLPLLAAVDAASFLAAAALLVAVPARAGRVPATGHDPDAGRGWRDLTGGLRLISRSPALRVFGAFFVITGVGEAIMATLMAPFVRDVLHASATAYGTVLAAQAIGGLAGGAAVALAGHRISPWPAAAWGAVAFGAADLALFLYPLATSALWPAYALIVLAGLPGALLAAAGMTIVQTAAGPAHRGRVFGTFLTLEALAMLAGTLTAGALGDHLGIIPVIAAQGAAYCLAGLLLAAASRRATVHRTPAAALAP</sequence>
<dbReference type="AlphaFoldDB" id="A0AAE3YMN9"/>
<dbReference type="Pfam" id="PF05977">
    <property type="entry name" value="MFS_3"/>
    <property type="match status" value="1"/>
</dbReference>
<dbReference type="PROSITE" id="PS50850">
    <property type="entry name" value="MFS"/>
    <property type="match status" value="1"/>
</dbReference>
<feature type="domain" description="Major facilitator superfamily (MFS) profile" evidence="8">
    <location>
        <begin position="213"/>
        <end position="407"/>
    </location>
</feature>
<dbReference type="Gene3D" id="1.20.1250.20">
    <property type="entry name" value="MFS general substrate transporter like domains"/>
    <property type="match status" value="1"/>
</dbReference>
<evidence type="ECO:0000313" key="9">
    <source>
        <dbReference type="EMBL" id="MDR7274983.1"/>
    </source>
</evidence>
<evidence type="ECO:0000256" key="5">
    <source>
        <dbReference type="ARBA" id="ARBA00022989"/>
    </source>
</evidence>
<dbReference type="GO" id="GO:0005886">
    <property type="term" value="C:plasma membrane"/>
    <property type="evidence" value="ECO:0007669"/>
    <property type="project" value="UniProtKB-SubCell"/>
</dbReference>
<evidence type="ECO:0000259" key="8">
    <source>
        <dbReference type="PROSITE" id="PS50850"/>
    </source>
</evidence>